<accession>A0ACB7SI60</accession>
<keyword evidence="2" id="KW-1185">Reference proteome</keyword>
<reference evidence="1" key="1">
    <citation type="submission" date="2020-05" db="EMBL/GenBank/DDBJ databases">
        <title>Large-scale comparative analyses of tick genomes elucidate their genetic diversity and vector capacities.</title>
        <authorList>
            <person name="Jia N."/>
            <person name="Wang J."/>
            <person name="Shi W."/>
            <person name="Du L."/>
            <person name="Sun Y."/>
            <person name="Zhan W."/>
            <person name="Jiang J."/>
            <person name="Wang Q."/>
            <person name="Zhang B."/>
            <person name="Ji P."/>
            <person name="Sakyi L.B."/>
            <person name="Cui X."/>
            <person name="Yuan T."/>
            <person name="Jiang B."/>
            <person name="Yang W."/>
            <person name="Lam T.T.-Y."/>
            <person name="Chang Q."/>
            <person name="Ding S."/>
            <person name="Wang X."/>
            <person name="Zhu J."/>
            <person name="Ruan X."/>
            <person name="Zhao L."/>
            <person name="Wei J."/>
            <person name="Que T."/>
            <person name="Du C."/>
            <person name="Cheng J."/>
            <person name="Dai P."/>
            <person name="Han X."/>
            <person name="Huang E."/>
            <person name="Gao Y."/>
            <person name="Liu J."/>
            <person name="Shao H."/>
            <person name="Ye R."/>
            <person name="Li L."/>
            <person name="Wei W."/>
            <person name="Wang X."/>
            <person name="Wang C."/>
            <person name="Yang T."/>
            <person name="Huo Q."/>
            <person name="Li W."/>
            <person name="Guo W."/>
            <person name="Chen H."/>
            <person name="Zhou L."/>
            <person name="Ni X."/>
            <person name="Tian J."/>
            <person name="Zhou Y."/>
            <person name="Sheng Y."/>
            <person name="Liu T."/>
            <person name="Pan Y."/>
            <person name="Xia L."/>
            <person name="Li J."/>
            <person name="Zhao F."/>
            <person name="Cao W."/>
        </authorList>
    </citation>
    <scope>NUCLEOTIDE SEQUENCE</scope>
    <source>
        <strain evidence="1">Hyas-2018</strain>
    </source>
</reference>
<dbReference type="EMBL" id="CM023484">
    <property type="protein sequence ID" value="KAH6934375.1"/>
    <property type="molecule type" value="Genomic_DNA"/>
</dbReference>
<evidence type="ECO:0000313" key="2">
    <source>
        <dbReference type="Proteomes" id="UP000821845"/>
    </source>
</evidence>
<gene>
    <name evidence="1" type="ORF">HPB50_023744</name>
</gene>
<protein>
    <submittedName>
        <fullName evidence="1">Uncharacterized protein</fullName>
    </submittedName>
</protein>
<name>A0ACB7SI60_HYAAI</name>
<proteinExistence type="predicted"/>
<dbReference type="Proteomes" id="UP000821845">
    <property type="component" value="Chromosome 4"/>
</dbReference>
<organism evidence="1 2">
    <name type="scientific">Hyalomma asiaticum</name>
    <name type="common">Tick</name>
    <dbReference type="NCBI Taxonomy" id="266040"/>
    <lineage>
        <taxon>Eukaryota</taxon>
        <taxon>Metazoa</taxon>
        <taxon>Ecdysozoa</taxon>
        <taxon>Arthropoda</taxon>
        <taxon>Chelicerata</taxon>
        <taxon>Arachnida</taxon>
        <taxon>Acari</taxon>
        <taxon>Parasitiformes</taxon>
        <taxon>Ixodida</taxon>
        <taxon>Ixodoidea</taxon>
        <taxon>Ixodidae</taxon>
        <taxon>Hyalomminae</taxon>
        <taxon>Hyalomma</taxon>
    </lineage>
</organism>
<comment type="caution">
    <text evidence="1">The sequence shown here is derived from an EMBL/GenBank/DDBJ whole genome shotgun (WGS) entry which is preliminary data.</text>
</comment>
<sequence>MKQFIRYLISSNIGEVVSIFLTAALGLPEALIPVQLLWVNLVTDGLPATALGFNPPDLDIMERPPRKADESLISGWLFFRYMAIGGYVGAATVGAAAWWYMVCPTGPHLNYYQLTHHLSCVTDKENFRGLDCAVFHDPHPMTMALSVLVTIEMLNALNSLSENQSLLVMPPWTNLWLVAAMTLSMTLHFVVLYCDILNTVFSVCPLSVAEWFAVLKMSIPVIILDETMKFIARKFIDGTQYYFELSILMGTWVGFLAIVLCSPI</sequence>
<evidence type="ECO:0000313" key="1">
    <source>
        <dbReference type="EMBL" id="KAH6934375.1"/>
    </source>
</evidence>